<gene>
    <name evidence="1" type="ordered locus">Spiaf_1786</name>
</gene>
<sequence>MEVLKFILLAVVISASSCTPFFDRPTEGHGSIALPGMRNVIQDYDLESFTLELEFHEPRGLSILERILDAVYFTRTGEAITINGTRTIDLQVVDGTLPEGVVIDRIPANRELYLKAVIHSEGDSAAGSLVLGGISPRFTVRSFQTTEVPVSLGKLRQVAPGIPEPVQVILPLPMNFPAPQSSVPESWGDALELDNPADRIWYGISSGRTASDTEPADLSLHRTDDFIDLVSSGGVDSTGTLWLAGRDPDFNQRILKSTSLQAPPFELVDTIEFSNSLDIAVDPAEDYLATLQNFDGLVVIDVRGIHNPAAVLQEVDENSVLNPAIDDILADHELNFVQAFTVYAGKLHLVMETYNTVGEGNSTVLARITVDETNPADPEIEVVEIADIGDRWIRDLKIIQGRRFFLYTDNNEPFVGVAELLSDGSWSSLDEDFHYAADSIEQIQFASGLAALGDQVVTVAYLSEEDEYRWVFYRMRIDGRMEYLWSEGTGEVYQAP</sequence>
<evidence type="ECO:0000313" key="2">
    <source>
        <dbReference type="Proteomes" id="UP000007383"/>
    </source>
</evidence>
<dbReference type="HOGENOM" id="CLU_549690_0_0_12"/>
<reference evidence="2" key="1">
    <citation type="journal article" date="2013" name="Stand. Genomic Sci.">
        <title>Complete genome sequence of the halophilic bacterium Spirochaeta africana type strain (Z-7692(T)) from the alkaline Lake Magadi in the East African Rift.</title>
        <authorList>
            <person name="Liolos K."/>
            <person name="Abt B."/>
            <person name="Scheuner C."/>
            <person name="Teshima H."/>
            <person name="Held B."/>
            <person name="Lapidus A."/>
            <person name="Nolan M."/>
            <person name="Lucas S."/>
            <person name="Deshpande S."/>
            <person name="Cheng J.F."/>
            <person name="Tapia R."/>
            <person name="Goodwin L.A."/>
            <person name="Pitluck S."/>
            <person name="Pagani I."/>
            <person name="Ivanova N."/>
            <person name="Mavromatis K."/>
            <person name="Mikhailova N."/>
            <person name="Huntemann M."/>
            <person name="Pati A."/>
            <person name="Chen A."/>
            <person name="Palaniappan K."/>
            <person name="Land M."/>
            <person name="Rohde M."/>
            <person name="Tindall B.J."/>
            <person name="Detter J.C."/>
            <person name="Goker M."/>
            <person name="Bristow J."/>
            <person name="Eisen J.A."/>
            <person name="Markowitz V."/>
            <person name="Hugenholtz P."/>
            <person name="Woyke T."/>
            <person name="Klenk H.P."/>
            <person name="Kyrpides N.C."/>
        </authorList>
    </citation>
    <scope>NUCLEOTIDE SEQUENCE</scope>
    <source>
        <strain evidence="2">ATCC 700263 / DSM 8902 / Z-7692</strain>
    </source>
</reference>
<proteinExistence type="predicted"/>
<keyword evidence="2" id="KW-1185">Reference proteome</keyword>
<accession>H9UK00</accession>
<dbReference type="KEGG" id="sfc:Spiaf_1786"/>
<evidence type="ECO:0000313" key="1">
    <source>
        <dbReference type="EMBL" id="AFG37843.1"/>
    </source>
</evidence>
<protein>
    <submittedName>
        <fullName evidence="1">Uncharacterized protein</fullName>
    </submittedName>
</protein>
<dbReference type="EMBL" id="CP003282">
    <property type="protein sequence ID" value="AFG37843.1"/>
    <property type="molecule type" value="Genomic_DNA"/>
</dbReference>
<dbReference type="AlphaFoldDB" id="H9UK00"/>
<dbReference type="STRING" id="889378.Spiaf_1786"/>
<name>H9UK00_SPIAZ</name>
<dbReference type="Proteomes" id="UP000007383">
    <property type="component" value="Chromosome"/>
</dbReference>
<dbReference type="PROSITE" id="PS51257">
    <property type="entry name" value="PROKAR_LIPOPROTEIN"/>
    <property type="match status" value="1"/>
</dbReference>
<dbReference type="PATRIC" id="fig|889378.3.peg.1775"/>
<organism evidence="1 2">
    <name type="scientific">Spirochaeta africana (strain ATCC 700263 / DSM 8902 / Z-7692)</name>
    <dbReference type="NCBI Taxonomy" id="889378"/>
    <lineage>
        <taxon>Bacteria</taxon>
        <taxon>Pseudomonadati</taxon>
        <taxon>Spirochaetota</taxon>
        <taxon>Spirochaetia</taxon>
        <taxon>Spirochaetales</taxon>
        <taxon>Spirochaetaceae</taxon>
        <taxon>Spirochaeta</taxon>
    </lineage>
</organism>